<dbReference type="PANTHER" id="PTHR30535:SF4">
    <property type="entry name" value="HEMIN-BINDING PERIPLASMIC PROTEIN HMUT"/>
    <property type="match status" value="1"/>
</dbReference>
<evidence type="ECO:0000313" key="4">
    <source>
        <dbReference type="EMBL" id="GEL58941.1"/>
    </source>
</evidence>
<dbReference type="Proteomes" id="UP000321891">
    <property type="component" value="Unassembled WGS sequence"/>
</dbReference>
<dbReference type="STRING" id="1231339.Abci_001_093"/>
<keyword evidence="1" id="KW-0732">Signal</keyword>
<evidence type="ECO:0000259" key="2">
    <source>
        <dbReference type="PROSITE" id="PS50983"/>
    </source>
</evidence>
<dbReference type="Pfam" id="PF01497">
    <property type="entry name" value="Peripla_BP_2"/>
    <property type="match status" value="1"/>
</dbReference>
<dbReference type="EMBL" id="BAMV01000001">
    <property type="protein sequence ID" value="GAN59077.1"/>
    <property type="molecule type" value="Genomic_DNA"/>
</dbReference>
<protein>
    <submittedName>
        <fullName evidence="4">Hemin ABC transporter substrate-binding protein</fullName>
    </submittedName>
    <submittedName>
        <fullName evidence="3">Hemin-binding periplasmic protein HmuT</fullName>
    </submittedName>
</protein>
<comment type="caution">
    <text evidence="3">The sequence shown here is derived from an EMBL/GenBank/DDBJ whole genome shotgun (WGS) entry which is preliminary data.</text>
</comment>
<sequence>MKMHKAASKSHDLPQEGASFSRRFIGSLFFSAAAAVCMPRMVRAQGGSPHTVESAGSRSITDCRGRHVILNETTRIASIGGPITETLYALGRSNAILAVDQTSTWPEQAQKEKKSLGYMRAISSEGVLSLKPDLVLAMNDSGPPAAMDQLMASGVPLVFVDATPSPDAIEGRTRFLAEIVGAKAEGEQLCRTIAEQFHQLEAWRAKHTGTPRVLFVMRMTNNRPMAAGKGTAADAMIRLAGGINAGGDMQGYKIVDQENLMALRPDVVLLMDQTAASIRSTLQDDAGFKLTPAGQHHAFIAMEGERLLGFGPRTPQAALDLAKMLAAVEHPA</sequence>
<dbReference type="EMBL" id="BJVU01000005">
    <property type="protein sequence ID" value="GEL58941.1"/>
    <property type="molecule type" value="Genomic_DNA"/>
</dbReference>
<dbReference type="Gene3D" id="3.40.50.1980">
    <property type="entry name" value="Nitrogenase molybdenum iron protein domain"/>
    <property type="match status" value="2"/>
</dbReference>
<keyword evidence="6" id="KW-1185">Reference proteome</keyword>
<name>A0A0D6MZ98_9PROT</name>
<organism evidence="3 5">
    <name type="scientific">Acetobacter cibinongensis</name>
    <dbReference type="NCBI Taxonomy" id="146475"/>
    <lineage>
        <taxon>Bacteria</taxon>
        <taxon>Pseudomonadati</taxon>
        <taxon>Pseudomonadota</taxon>
        <taxon>Alphaproteobacteria</taxon>
        <taxon>Acetobacterales</taxon>
        <taxon>Acetobacteraceae</taxon>
        <taxon>Acetobacter</taxon>
    </lineage>
</organism>
<dbReference type="RefSeq" id="WP_084597448.1">
    <property type="nucleotide sequence ID" value="NZ_BAMV01000001.1"/>
</dbReference>
<feature type="domain" description="Fe/B12 periplasmic-binding" evidence="2">
    <location>
        <begin position="75"/>
        <end position="332"/>
    </location>
</feature>
<accession>A0A6N3SNQ4</accession>
<evidence type="ECO:0000313" key="3">
    <source>
        <dbReference type="EMBL" id="GAN59077.1"/>
    </source>
</evidence>
<proteinExistence type="predicted"/>
<reference evidence="4 6" key="2">
    <citation type="submission" date="2019-07" db="EMBL/GenBank/DDBJ databases">
        <title>Whole genome shotgun sequence of Acetobacter cibinongensis NBRC 16605.</title>
        <authorList>
            <person name="Hosoyama A."/>
            <person name="Uohara A."/>
            <person name="Ohji S."/>
            <person name="Ichikawa N."/>
        </authorList>
    </citation>
    <scope>NUCLEOTIDE SEQUENCE [LARGE SCALE GENOMIC DNA]</scope>
    <source>
        <strain evidence="4 6">NBRC 16605</strain>
    </source>
</reference>
<evidence type="ECO:0000313" key="5">
    <source>
        <dbReference type="Proteomes" id="UP000032671"/>
    </source>
</evidence>
<gene>
    <name evidence="4" type="primary">hmuT</name>
    <name evidence="3" type="ORF">Abci_001_093</name>
    <name evidence="4" type="ORF">ACI01nite_15430</name>
</gene>
<dbReference type="InterPro" id="IPR050902">
    <property type="entry name" value="ABC_Transporter_SBP"/>
</dbReference>
<dbReference type="PROSITE" id="PS50983">
    <property type="entry name" value="FE_B12_PBP"/>
    <property type="match status" value="1"/>
</dbReference>
<dbReference type="InterPro" id="IPR054828">
    <property type="entry name" value="Vit_B12_bind_prot"/>
</dbReference>
<accession>A0A0D6MZ98</accession>
<dbReference type="Proteomes" id="UP000032671">
    <property type="component" value="Unassembled WGS sequence"/>
</dbReference>
<dbReference type="NCBIfam" id="NF038402">
    <property type="entry name" value="TroA_like"/>
    <property type="match status" value="1"/>
</dbReference>
<dbReference type="PANTHER" id="PTHR30535">
    <property type="entry name" value="VITAMIN B12-BINDING PROTEIN"/>
    <property type="match status" value="1"/>
</dbReference>
<evidence type="ECO:0000313" key="6">
    <source>
        <dbReference type="Proteomes" id="UP000321891"/>
    </source>
</evidence>
<evidence type="ECO:0000256" key="1">
    <source>
        <dbReference type="ARBA" id="ARBA00022729"/>
    </source>
</evidence>
<dbReference type="SUPFAM" id="SSF53807">
    <property type="entry name" value="Helical backbone' metal receptor"/>
    <property type="match status" value="1"/>
</dbReference>
<dbReference type="InterPro" id="IPR002491">
    <property type="entry name" value="ABC_transptr_periplasmic_BD"/>
</dbReference>
<dbReference type="AlphaFoldDB" id="A0A0D6MZ98"/>
<reference evidence="3 5" key="1">
    <citation type="submission" date="2012-11" db="EMBL/GenBank/DDBJ databases">
        <title>Whole genome sequence of Acetobacter cibinongensis 4H-1.</title>
        <authorList>
            <person name="Azuma Y."/>
            <person name="Higashiura N."/>
            <person name="Hirakawa H."/>
            <person name="Matsushita K."/>
        </authorList>
    </citation>
    <scope>NUCLEOTIDE SEQUENCE [LARGE SCALE GENOMIC DNA]</scope>
    <source>
        <strain evidence="3 5">4H-1</strain>
    </source>
</reference>